<dbReference type="InterPro" id="IPR008921">
    <property type="entry name" value="DNA_pol3_clamp-load_cplx_C"/>
</dbReference>
<evidence type="ECO:0000256" key="5">
    <source>
        <dbReference type="ARBA" id="ARBA00022741"/>
    </source>
</evidence>
<dbReference type="CDD" id="cd00009">
    <property type="entry name" value="AAA"/>
    <property type="match status" value="1"/>
</dbReference>
<dbReference type="PANTHER" id="PTHR13779">
    <property type="entry name" value="WERNER HELICASE-INTERACTING PROTEIN 1 FAMILY MEMBER"/>
    <property type="match status" value="1"/>
</dbReference>
<dbReference type="Gene3D" id="3.40.50.300">
    <property type="entry name" value="P-loop containing nucleotide triphosphate hydrolases"/>
    <property type="match status" value="1"/>
</dbReference>
<protein>
    <recommendedName>
        <fullName evidence="3">Replication-associated recombination protein A</fullName>
    </recommendedName>
</protein>
<dbReference type="GO" id="GO:0016887">
    <property type="term" value="F:ATP hydrolysis activity"/>
    <property type="evidence" value="ECO:0007669"/>
    <property type="project" value="InterPro"/>
</dbReference>
<keyword evidence="6" id="KW-0067">ATP-binding</keyword>
<keyword evidence="4" id="KW-0235">DNA replication</keyword>
<comment type="function">
    <text evidence="1">DNA-dependent ATPase that plays important roles in cellular responses to stalled DNA replication processes.</text>
</comment>
<accession>A0A8J6HZ25</accession>
<dbReference type="SUPFAM" id="SSF48019">
    <property type="entry name" value="post-AAA+ oligomerization domain-like"/>
    <property type="match status" value="1"/>
</dbReference>
<dbReference type="Gene3D" id="1.20.272.10">
    <property type="match status" value="1"/>
</dbReference>
<comment type="caution">
    <text evidence="8">The sequence shown here is derived from an EMBL/GenBank/DDBJ whole genome shotgun (WGS) entry which is preliminary data.</text>
</comment>
<evidence type="ECO:0000256" key="4">
    <source>
        <dbReference type="ARBA" id="ARBA00022705"/>
    </source>
</evidence>
<dbReference type="GO" id="GO:0003677">
    <property type="term" value="F:DNA binding"/>
    <property type="evidence" value="ECO:0007669"/>
    <property type="project" value="InterPro"/>
</dbReference>
<dbReference type="SMART" id="SM00382">
    <property type="entry name" value="AAA"/>
    <property type="match status" value="1"/>
</dbReference>
<evidence type="ECO:0000256" key="3">
    <source>
        <dbReference type="ARBA" id="ARBA00020776"/>
    </source>
</evidence>
<evidence type="ECO:0000313" key="9">
    <source>
        <dbReference type="Proteomes" id="UP000657177"/>
    </source>
</evidence>
<name>A0A8J6HZ25_9FIRM</name>
<dbReference type="FunFam" id="1.20.272.10:FF:000001">
    <property type="entry name" value="Putative AAA family ATPase"/>
    <property type="match status" value="1"/>
</dbReference>
<evidence type="ECO:0000313" key="8">
    <source>
        <dbReference type="EMBL" id="MBA2131993.1"/>
    </source>
</evidence>
<dbReference type="InterPro" id="IPR003959">
    <property type="entry name" value="ATPase_AAA_core"/>
</dbReference>
<dbReference type="GO" id="GO:0005524">
    <property type="term" value="F:ATP binding"/>
    <property type="evidence" value="ECO:0007669"/>
    <property type="project" value="UniProtKB-KW"/>
</dbReference>
<evidence type="ECO:0000256" key="1">
    <source>
        <dbReference type="ARBA" id="ARBA00002393"/>
    </source>
</evidence>
<dbReference type="Pfam" id="PF00004">
    <property type="entry name" value="AAA"/>
    <property type="match status" value="1"/>
</dbReference>
<comment type="similarity">
    <text evidence="2">Belongs to the AAA ATPase family. RarA/MGS1/WRNIP1 subfamily.</text>
</comment>
<dbReference type="InterPro" id="IPR003593">
    <property type="entry name" value="AAA+_ATPase"/>
</dbReference>
<dbReference type="GO" id="GO:0006261">
    <property type="term" value="P:DNA-templated DNA replication"/>
    <property type="evidence" value="ECO:0007669"/>
    <property type="project" value="TreeGrafter"/>
</dbReference>
<dbReference type="SUPFAM" id="SSF52540">
    <property type="entry name" value="P-loop containing nucleoside triphosphate hydrolases"/>
    <property type="match status" value="1"/>
</dbReference>
<organism evidence="8 9">
    <name type="scientific">Capillibacterium thermochitinicola</name>
    <dbReference type="NCBI Taxonomy" id="2699427"/>
    <lineage>
        <taxon>Bacteria</taxon>
        <taxon>Bacillati</taxon>
        <taxon>Bacillota</taxon>
        <taxon>Capillibacterium</taxon>
    </lineage>
</organism>
<dbReference type="GO" id="GO:0008047">
    <property type="term" value="F:enzyme activator activity"/>
    <property type="evidence" value="ECO:0007669"/>
    <property type="project" value="TreeGrafter"/>
</dbReference>
<dbReference type="Pfam" id="PF12002">
    <property type="entry name" value="MgsA_C"/>
    <property type="match status" value="1"/>
</dbReference>
<dbReference type="GO" id="GO:0000731">
    <property type="term" value="P:DNA synthesis involved in DNA repair"/>
    <property type="evidence" value="ECO:0007669"/>
    <property type="project" value="TreeGrafter"/>
</dbReference>
<dbReference type="CDD" id="cd18139">
    <property type="entry name" value="HLD_clamp_RarA"/>
    <property type="match status" value="1"/>
</dbReference>
<evidence type="ECO:0000256" key="2">
    <source>
        <dbReference type="ARBA" id="ARBA00008959"/>
    </source>
</evidence>
<dbReference type="InterPro" id="IPR027417">
    <property type="entry name" value="P-loop_NTPase"/>
</dbReference>
<feature type="domain" description="AAA+ ATPase" evidence="7">
    <location>
        <begin position="51"/>
        <end position="168"/>
    </location>
</feature>
<gene>
    <name evidence="8" type="ORF">G5B42_00245</name>
</gene>
<evidence type="ECO:0000259" key="7">
    <source>
        <dbReference type="SMART" id="SM00382"/>
    </source>
</evidence>
<dbReference type="Proteomes" id="UP000657177">
    <property type="component" value="Unassembled WGS sequence"/>
</dbReference>
<dbReference type="FunFam" id="3.40.50.300:FF:000137">
    <property type="entry name" value="Replication-associated recombination protein A"/>
    <property type="match status" value="1"/>
</dbReference>
<dbReference type="EMBL" id="JAAKDE010000001">
    <property type="protein sequence ID" value="MBA2131993.1"/>
    <property type="molecule type" value="Genomic_DNA"/>
</dbReference>
<dbReference type="AlphaFoldDB" id="A0A8J6HZ25"/>
<dbReference type="Pfam" id="PF16193">
    <property type="entry name" value="AAA_assoc_2"/>
    <property type="match status" value="1"/>
</dbReference>
<evidence type="ECO:0000256" key="6">
    <source>
        <dbReference type="ARBA" id="ARBA00022840"/>
    </source>
</evidence>
<dbReference type="InterPro" id="IPR021886">
    <property type="entry name" value="MgsA_C"/>
</dbReference>
<dbReference type="PANTHER" id="PTHR13779:SF7">
    <property type="entry name" value="ATPASE WRNIP1"/>
    <property type="match status" value="1"/>
</dbReference>
<dbReference type="InterPro" id="IPR051314">
    <property type="entry name" value="AAA_ATPase_RarA/MGS1/WRNIP1"/>
</dbReference>
<keyword evidence="9" id="KW-1185">Reference proteome</keyword>
<sequence length="441" mass="49059">MDLFSAARETQRKKEAPLATRMRPERFEDFIGQQEIVGPNRLLRRAIEADRITSMIFYGPPGTGKTTLAFLIAKYTKAHFETVNAVSTGVTELRKLIKEAEERYALHGKRTIVFIDEIHRFNKGQQDALLPAVEDGTIILLGATTENPYYEVNTPLLSRSRIFRLRPLTDDEMKQVIARALQDREKGLGDLQVELEPAALEHLVRVAEGDARLALNGLELAALTTEPGPDGKRVLTAEIIADSVQQKVIRYDKQGDNHYDTISAFIKSIRGSDPDAALFYLARMLKAGEDPKFIARRMIILAAEDIGNADPQGLLVAVAAAQAVEMVGLPEARIPMAQAAVYLATAPKSNACYLGIDRASADVDTVSQGTIPLHLRDASHPGSRQMGHGQGYLYPHAFPGHYVRQEYLPPELKGRRYYEPTTEGYEREIKARIEKWRTGGE</sequence>
<dbReference type="Gene3D" id="1.10.3710.10">
    <property type="entry name" value="DNA polymerase III clamp loader subunits, C-terminal domain"/>
    <property type="match status" value="1"/>
</dbReference>
<dbReference type="Gene3D" id="1.10.8.60">
    <property type="match status" value="1"/>
</dbReference>
<dbReference type="FunFam" id="1.10.8.60:FF:000029">
    <property type="entry name" value="Replication-associated recombination protein A"/>
    <property type="match status" value="1"/>
</dbReference>
<keyword evidence="5" id="KW-0547">Nucleotide-binding</keyword>
<dbReference type="InterPro" id="IPR032423">
    <property type="entry name" value="AAA_assoc_2"/>
</dbReference>
<reference evidence="8" key="1">
    <citation type="submission" date="2020-06" db="EMBL/GenBank/DDBJ databases">
        <title>Novel chitinolytic bacterium.</title>
        <authorList>
            <person name="Ungkulpasvich U."/>
            <person name="Kosugi A."/>
            <person name="Uke A."/>
        </authorList>
    </citation>
    <scope>NUCLEOTIDE SEQUENCE</scope>
    <source>
        <strain evidence="8">UUS1-1</strain>
    </source>
</reference>
<proteinExistence type="inferred from homology"/>
<dbReference type="RefSeq" id="WP_181338436.1">
    <property type="nucleotide sequence ID" value="NZ_JAAKDE010000001.1"/>
</dbReference>
<dbReference type="GO" id="GO:0017116">
    <property type="term" value="F:single-stranded DNA helicase activity"/>
    <property type="evidence" value="ECO:0007669"/>
    <property type="project" value="TreeGrafter"/>
</dbReference>